<dbReference type="AlphaFoldDB" id="A0AAN8Y5U0"/>
<keyword evidence="1" id="KW-1133">Transmembrane helix</keyword>
<name>A0AAN8Y5U0_SOLBU</name>
<evidence type="ECO:0000313" key="2">
    <source>
        <dbReference type="EMBL" id="KAK6777913.1"/>
    </source>
</evidence>
<accession>A0AAN8Y5U0</accession>
<keyword evidence="3" id="KW-1185">Reference proteome</keyword>
<keyword evidence="1" id="KW-0812">Transmembrane</keyword>
<feature type="transmembrane region" description="Helical" evidence="1">
    <location>
        <begin position="40"/>
        <end position="62"/>
    </location>
</feature>
<comment type="caution">
    <text evidence="2">The sequence shown here is derived from an EMBL/GenBank/DDBJ whole genome shotgun (WGS) entry which is preliminary data.</text>
</comment>
<gene>
    <name evidence="2" type="ORF">RDI58_024631</name>
</gene>
<evidence type="ECO:0000256" key="1">
    <source>
        <dbReference type="SAM" id="Phobius"/>
    </source>
</evidence>
<dbReference type="EMBL" id="JBANQN010000010">
    <property type="protein sequence ID" value="KAK6777913.1"/>
    <property type="molecule type" value="Genomic_DNA"/>
</dbReference>
<protein>
    <submittedName>
        <fullName evidence="2">Uncharacterized protein</fullName>
    </submittedName>
</protein>
<proteinExistence type="predicted"/>
<feature type="transmembrane region" description="Helical" evidence="1">
    <location>
        <begin position="83"/>
        <end position="105"/>
    </location>
</feature>
<evidence type="ECO:0000313" key="3">
    <source>
        <dbReference type="Proteomes" id="UP001371456"/>
    </source>
</evidence>
<reference evidence="2 3" key="1">
    <citation type="submission" date="2024-02" db="EMBL/GenBank/DDBJ databases">
        <title>de novo genome assembly of Solanum bulbocastanum strain 11H21.</title>
        <authorList>
            <person name="Hosaka A.J."/>
        </authorList>
    </citation>
    <scope>NUCLEOTIDE SEQUENCE [LARGE SCALE GENOMIC DNA]</scope>
    <source>
        <tissue evidence="2">Young leaves</tissue>
    </source>
</reference>
<organism evidence="2 3">
    <name type="scientific">Solanum bulbocastanum</name>
    <name type="common">Wild potato</name>
    <dbReference type="NCBI Taxonomy" id="147425"/>
    <lineage>
        <taxon>Eukaryota</taxon>
        <taxon>Viridiplantae</taxon>
        <taxon>Streptophyta</taxon>
        <taxon>Embryophyta</taxon>
        <taxon>Tracheophyta</taxon>
        <taxon>Spermatophyta</taxon>
        <taxon>Magnoliopsida</taxon>
        <taxon>eudicotyledons</taxon>
        <taxon>Gunneridae</taxon>
        <taxon>Pentapetalae</taxon>
        <taxon>asterids</taxon>
        <taxon>lamiids</taxon>
        <taxon>Solanales</taxon>
        <taxon>Solanaceae</taxon>
        <taxon>Solanoideae</taxon>
        <taxon>Solaneae</taxon>
        <taxon>Solanum</taxon>
    </lineage>
</organism>
<keyword evidence="1" id="KW-0472">Membrane</keyword>
<sequence length="108" mass="12504">MPLYSLDADWKRVIVGLVLLPPCFLNQVCSSSSPNPEYGVHVIFFPVIAFFPFSQHVIPGLINRKELYPFPFCCYPLVDVNDCFMHCLAWLYFMLMSLLFLLSSYKDI</sequence>
<dbReference type="Proteomes" id="UP001371456">
    <property type="component" value="Unassembled WGS sequence"/>
</dbReference>